<feature type="transmembrane region" description="Helical" evidence="7">
    <location>
        <begin position="72"/>
        <end position="92"/>
    </location>
</feature>
<feature type="transmembrane region" description="Helical" evidence="7">
    <location>
        <begin position="150"/>
        <end position="175"/>
    </location>
</feature>
<sequence length="573" mass="64713">MKRLIYDIEQIFAIIPERFRKKIRFSLFYSLLNGLLDIVSLAMLIPVILIFLDPTQVRSNSTIFSVYDILGFASARSFQVAMLTGLAVLFIAKNIISVRIHHHLSKTVFSIASDLSENALNAFFKTSYLEFVKSNSALISRKIKTIPHDFASYILIPLINMVSEMVIAGIIILVITLYNPVISLLLVSFMIPVLLVFRWFKRKHIDNIEQDFRDKYPKSLKYLLQGVDSYIDVKLYQKEDFFTGKFITLKKDMNENYAWLKTTSFLPAKVLEVVLVLGIALIFAYSLLFPSNIDLIPLLSLFIAGFYRLYPSITRILNAITSLNAYRYVLDEVKDAEIQYQPKQEIDFYDKIVFDRVTFFYPEKDAVLKEICFEIAKGQCVGICGQSGSGKTTLMKLLLGLITPTSGSITVDGIALSEDNTWLARVGYLQQQPVIIDATLEENIAFGEMNIDIEKLTKVVKQANLTSFIKELPTGLRTSLGENGLQVSGGQRQRIALARALYRDAEVLIFDEVSNNLDQTNLLEIGSSISYLIASGKTVILIDHDPILLNLADRVLEVFEGAVHESERSTPLL</sequence>
<name>L8JUI4_9BACT</name>
<evidence type="ECO:0000256" key="3">
    <source>
        <dbReference type="ARBA" id="ARBA00022741"/>
    </source>
</evidence>
<gene>
    <name evidence="10" type="ORF">C900_03018</name>
</gene>
<dbReference type="InterPro" id="IPR003439">
    <property type="entry name" value="ABC_transporter-like_ATP-bd"/>
</dbReference>
<dbReference type="Pfam" id="PF00005">
    <property type="entry name" value="ABC_tran"/>
    <property type="match status" value="1"/>
</dbReference>
<keyword evidence="2 7" id="KW-0812">Transmembrane</keyword>
<dbReference type="OrthoDB" id="1522160at2"/>
<dbReference type="eggNOG" id="COG1132">
    <property type="taxonomic scope" value="Bacteria"/>
</dbReference>
<dbReference type="Gene3D" id="1.20.1560.10">
    <property type="entry name" value="ABC transporter type 1, transmembrane domain"/>
    <property type="match status" value="1"/>
</dbReference>
<evidence type="ECO:0000256" key="7">
    <source>
        <dbReference type="SAM" id="Phobius"/>
    </source>
</evidence>
<organism evidence="10 11">
    <name type="scientific">Fulvivirga imtechensis AK7</name>
    <dbReference type="NCBI Taxonomy" id="1237149"/>
    <lineage>
        <taxon>Bacteria</taxon>
        <taxon>Pseudomonadati</taxon>
        <taxon>Bacteroidota</taxon>
        <taxon>Cytophagia</taxon>
        <taxon>Cytophagales</taxon>
        <taxon>Fulvivirgaceae</taxon>
        <taxon>Fulvivirga</taxon>
    </lineage>
</organism>
<keyword evidence="3" id="KW-0547">Nucleotide-binding</keyword>
<dbReference type="GO" id="GO:0005524">
    <property type="term" value="F:ATP binding"/>
    <property type="evidence" value="ECO:0007669"/>
    <property type="project" value="UniProtKB-KW"/>
</dbReference>
<dbReference type="GO" id="GO:0016887">
    <property type="term" value="F:ATP hydrolysis activity"/>
    <property type="evidence" value="ECO:0007669"/>
    <property type="project" value="InterPro"/>
</dbReference>
<comment type="caution">
    <text evidence="10">The sequence shown here is derived from an EMBL/GenBank/DDBJ whole genome shotgun (WGS) entry which is preliminary data.</text>
</comment>
<dbReference type="PROSITE" id="PS50929">
    <property type="entry name" value="ABC_TM1F"/>
    <property type="match status" value="1"/>
</dbReference>
<dbReference type="InterPro" id="IPR017871">
    <property type="entry name" value="ABC_transporter-like_CS"/>
</dbReference>
<keyword evidence="4" id="KW-0067">ATP-binding</keyword>
<dbReference type="InterPro" id="IPR011527">
    <property type="entry name" value="ABC1_TM_dom"/>
</dbReference>
<evidence type="ECO:0000259" key="9">
    <source>
        <dbReference type="PROSITE" id="PS50929"/>
    </source>
</evidence>
<keyword evidence="6 7" id="KW-0472">Membrane</keyword>
<evidence type="ECO:0000313" key="11">
    <source>
        <dbReference type="Proteomes" id="UP000011135"/>
    </source>
</evidence>
<dbReference type="PROSITE" id="PS50893">
    <property type="entry name" value="ABC_TRANSPORTER_2"/>
    <property type="match status" value="1"/>
</dbReference>
<dbReference type="Proteomes" id="UP000011135">
    <property type="component" value="Unassembled WGS sequence"/>
</dbReference>
<dbReference type="SUPFAM" id="SSF90123">
    <property type="entry name" value="ABC transporter transmembrane region"/>
    <property type="match status" value="1"/>
</dbReference>
<dbReference type="PROSITE" id="PS00211">
    <property type="entry name" value="ABC_TRANSPORTER_1"/>
    <property type="match status" value="1"/>
</dbReference>
<keyword evidence="5 7" id="KW-1133">Transmembrane helix</keyword>
<evidence type="ECO:0000256" key="6">
    <source>
        <dbReference type="ARBA" id="ARBA00023136"/>
    </source>
</evidence>
<proteinExistence type="predicted"/>
<evidence type="ECO:0000256" key="5">
    <source>
        <dbReference type="ARBA" id="ARBA00022989"/>
    </source>
</evidence>
<dbReference type="GO" id="GO:0034040">
    <property type="term" value="F:ATPase-coupled lipid transmembrane transporter activity"/>
    <property type="evidence" value="ECO:0007669"/>
    <property type="project" value="TreeGrafter"/>
</dbReference>
<feature type="domain" description="ABC transporter" evidence="8">
    <location>
        <begin position="352"/>
        <end position="573"/>
    </location>
</feature>
<dbReference type="InterPro" id="IPR039421">
    <property type="entry name" value="Type_1_exporter"/>
</dbReference>
<dbReference type="GO" id="GO:0005886">
    <property type="term" value="C:plasma membrane"/>
    <property type="evidence" value="ECO:0007669"/>
    <property type="project" value="UniProtKB-SubCell"/>
</dbReference>
<feature type="transmembrane region" description="Helical" evidence="7">
    <location>
        <begin position="181"/>
        <end position="200"/>
    </location>
</feature>
<feature type="domain" description="ABC transmembrane type-1" evidence="9">
    <location>
        <begin position="25"/>
        <end position="325"/>
    </location>
</feature>
<dbReference type="InterPro" id="IPR036640">
    <property type="entry name" value="ABC1_TM_sf"/>
</dbReference>
<dbReference type="PANTHER" id="PTHR24221:SF632">
    <property type="entry name" value="ATP-DEPENDENT LIPID A-CORE FLIPPASE"/>
    <property type="match status" value="1"/>
</dbReference>
<dbReference type="EMBL" id="AMZN01000044">
    <property type="protein sequence ID" value="ELR71214.1"/>
    <property type="molecule type" value="Genomic_DNA"/>
</dbReference>
<dbReference type="InterPro" id="IPR027417">
    <property type="entry name" value="P-loop_NTPase"/>
</dbReference>
<dbReference type="PANTHER" id="PTHR24221">
    <property type="entry name" value="ATP-BINDING CASSETTE SUB-FAMILY B"/>
    <property type="match status" value="1"/>
</dbReference>
<dbReference type="Gene3D" id="3.40.50.300">
    <property type="entry name" value="P-loop containing nucleotide triphosphate hydrolases"/>
    <property type="match status" value="1"/>
</dbReference>
<feature type="transmembrane region" description="Helical" evidence="7">
    <location>
        <begin position="270"/>
        <end position="289"/>
    </location>
</feature>
<evidence type="ECO:0000256" key="4">
    <source>
        <dbReference type="ARBA" id="ARBA00022840"/>
    </source>
</evidence>
<evidence type="ECO:0000256" key="2">
    <source>
        <dbReference type="ARBA" id="ARBA00022692"/>
    </source>
</evidence>
<protein>
    <submittedName>
        <fullName evidence="10">ABC-type protein transporter, ATPase, permease and peptidase components: Prot1E family</fullName>
    </submittedName>
</protein>
<accession>L8JUI4</accession>
<dbReference type="AlphaFoldDB" id="L8JUI4"/>
<evidence type="ECO:0000313" key="10">
    <source>
        <dbReference type="EMBL" id="ELR71214.1"/>
    </source>
</evidence>
<feature type="transmembrane region" description="Helical" evidence="7">
    <location>
        <begin position="27"/>
        <end position="52"/>
    </location>
</feature>
<evidence type="ECO:0000256" key="1">
    <source>
        <dbReference type="ARBA" id="ARBA00004651"/>
    </source>
</evidence>
<dbReference type="SMART" id="SM00382">
    <property type="entry name" value="AAA"/>
    <property type="match status" value="1"/>
</dbReference>
<comment type="subcellular location">
    <subcellularLocation>
        <location evidence="1">Cell membrane</location>
        <topology evidence="1">Multi-pass membrane protein</topology>
    </subcellularLocation>
</comment>
<dbReference type="RefSeq" id="WP_009580355.1">
    <property type="nucleotide sequence ID" value="NZ_AMZN01000044.1"/>
</dbReference>
<dbReference type="STRING" id="1237149.C900_03018"/>
<reference evidence="10 11" key="1">
    <citation type="submission" date="2012-12" db="EMBL/GenBank/DDBJ databases">
        <title>Genome assembly of Fulvivirga imtechensis AK7.</title>
        <authorList>
            <person name="Nupur N."/>
            <person name="Khatri I."/>
            <person name="Kumar R."/>
            <person name="Subramanian S."/>
            <person name="Pinnaka A."/>
        </authorList>
    </citation>
    <scope>NUCLEOTIDE SEQUENCE [LARGE SCALE GENOMIC DNA]</scope>
    <source>
        <strain evidence="10 11">AK7</strain>
    </source>
</reference>
<dbReference type="GO" id="GO:0140359">
    <property type="term" value="F:ABC-type transporter activity"/>
    <property type="evidence" value="ECO:0007669"/>
    <property type="project" value="InterPro"/>
</dbReference>
<dbReference type="InterPro" id="IPR003593">
    <property type="entry name" value="AAA+_ATPase"/>
</dbReference>
<dbReference type="SUPFAM" id="SSF52540">
    <property type="entry name" value="P-loop containing nucleoside triphosphate hydrolases"/>
    <property type="match status" value="1"/>
</dbReference>
<keyword evidence="11" id="KW-1185">Reference proteome</keyword>
<evidence type="ECO:0000259" key="8">
    <source>
        <dbReference type="PROSITE" id="PS50893"/>
    </source>
</evidence>